<evidence type="ECO:0000256" key="1">
    <source>
        <dbReference type="ARBA" id="ARBA00023015"/>
    </source>
</evidence>
<dbReference type="PROSITE" id="PS51257">
    <property type="entry name" value="PROKAR_LIPOPROTEIN"/>
    <property type="match status" value="1"/>
</dbReference>
<dbReference type="RefSeq" id="WP_217722700.1">
    <property type="nucleotide sequence ID" value="NZ_JARZAK010000006.1"/>
</dbReference>
<evidence type="ECO:0000313" key="6">
    <source>
        <dbReference type="Proteomes" id="UP001292913"/>
    </source>
</evidence>
<dbReference type="SMART" id="SM00342">
    <property type="entry name" value="HTH_ARAC"/>
    <property type="match status" value="1"/>
</dbReference>
<keyword evidence="3" id="KW-0804">Transcription</keyword>
<dbReference type="PANTHER" id="PTHR43280:SF30">
    <property type="entry name" value="MMSAB OPERON REGULATORY PROTEIN"/>
    <property type="match status" value="1"/>
</dbReference>
<comment type="caution">
    <text evidence="5">The sequence shown here is derived from an EMBL/GenBank/DDBJ whole genome shotgun (WGS) entry which is preliminary data.</text>
</comment>
<dbReference type="Pfam" id="PF02311">
    <property type="entry name" value="AraC_binding"/>
    <property type="match status" value="1"/>
</dbReference>
<reference evidence="5 6" key="1">
    <citation type="submission" date="2023-04" db="EMBL/GenBank/DDBJ databases">
        <title>Bacteroides pacosi sp. nov., isolated from the fecal material of an alpaca.</title>
        <authorList>
            <person name="Miller S."/>
            <person name="Hendry M."/>
            <person name="King J."/>
            <person name="Sankaranarayanan K."/>
            <person name="Lawson P.A."/>
        </authorList>
    </citation>
    <scope>NUCLEOTIDE SEQUENCE [LARGE SCALE GENOMIC DNA]</scope>
    <source>
        <strain evidence="5 6">A2-P53</strain>
    </source>
</reference>
<dbReference type="Proteomes" id="UP001292913">
    <property type="component" value="Unassembled WGS sequence"/>
</dbReference>
<accession>A0ABU5HTM3</accession>
<dbReference type="InterPro" id="IPR018060">
    <property type="entry name" value="HTH_AraC"/>
</dbReference>
<keyword evidence="2" id="KW-0238">DNA-binding</keyword>
<organism evidence="5 6">
    <name type="scientific">Bacteroides vicugnae</name>
    <dbReference type="NCBI Taxonomy" id="3037989"/>
    <lineage>
        <taxon>Bacteria</taxon>
        <taxon>Pseudomonadati</taxon>
        <taxon>Bacteroidota</taxon>
        <taxon>Bacteroidia</taxon>
        <taxon>Bacteroidales</taxon>
        <taxon>Bacteroidaceae</taxon>
        <taxon>Bacteroides</taxon>
    </lineage>
</organism>
<keyword evidence="1" id="KW-0805">Transcription regulation</keyword>
<dbReference type="InterPro" id="IPR003313">
    <property type="entry name" value="AraC-bd"/>
</dbReference>
<dbReference type="Pfam" id="PF12833">
    <property type="entry name" value="HTH_18"/>
    <property type="match status" value="1"/>
</dbReference>
<name>A0ABU5HTM3_9BACE</name>
<dbReference type="PANTHER" id="PTHR43280">
    <property type="entry name" value="ARAC-FAMILY TRANSCRIPTIONAL REGULATOR"/>
    <property type="match status" value="1"/>
</dbReference>
<dbReference type="PROSITE" id="PS01124">
    <property type="entry name" value="HTH_ARAC_FAMILY_2"/>
    <property type="match status" value="1"/>
</dbReference>
<evidence type="ECO:0000313" key="5">
    <source>
        <dbReference type="EMBL" id="MDY7258215.1"/>
    </source>
</evidence>
<sequence length="288" mass="33514">MKEIKYIVENERDLLWGLSITTVGCETIGKGMKYPTANHQQGYYFDPQKGRVLQDYQLVYIPEGSGTFRTQSVETTSVKAGTMFLLFPDEWHTYAPDVNVGWKQYWIGFKGTNIDNRVQQGFLRKKSPIFDVGVNDEIIHLYRKAIEAAEHEKAYFQQMLAGITNHLLGLMYSLDRNIQLNKNRLPSEKIDKARIIMREEMETALTIQEIADRLGFSYSTFRKQFKEYTGLSPAHYFQDLKLQRAKELLCTTSLSIKEIAYSLNFESPDYFSTLFKKRMGKKPSDFRE</sequence>
<keyword evidence="6" id="KW-1185">Reference proteome</keyword>
<gene>
    <name evidence="5" type="ORF">QHG74_10845</name>
</gene>
<dbReference type="EMBL" id="JARZAK010000006">
    <property type="protein sequence ID" value="MDY7258215.1"/>
    <property type="molecule type" value="Genomic_DNA"/>
</dbReference>
<evidence type="ECO:0000256" key="3">
    <source>
        <dbReference type="ARBA" id="ARBA00023163"/>
    </source>
</evidence>
<evidence type="ECO:0000259" key="4">
    <source>
        <dbReference type="PROSITE" id="PS01124"/>
    </source>
</evidence>
<proteinExistence type="predicted"/>
<protein>
    <submittedName>
        <fullName evidence="5">AraC family transcriptional regulator</fullName>
    </submittedName>
</protein>
<dbReference type="PROSITE" id="PS00041">
    <property type="entry name" value="HTH_ARAC_FAMILY_1"/>
    <property type="match status" value="1"/>
</dbReference>
<feature type="domain" description="HTH araC/xylS-type" evidence="4">
    <location>
        <begin position="191"/>
        <end position="288"/>
    </location>
</feature>
<evidence type="ECO:0000256" key="2">
    <source>
        <dbReference type="ARBA" id="ARBA00023125"/>
    </source>
</evidence>
<dbReference type="InterPro" id="IPR018062">
    <property type="entry name" value="HTH_AraC-typ_CS"/>
</dbReference>